<dbReference type="KEGG" id="azq:G3580_01905"/>
<sequence length="165" mass="16977">MNDPIPPALAGFLTSHLSMHVAAGCGDGLATLVRAVGARIAPEAPHCLRLLVPRAQAVDLIEAISAGAPVAAVFNEPETHRTVQLKCARAEVVAAEAADVATLAPYVRAMAARLRAFGTPEPYAHTVLACAPDEVVVIRLAPEAVFGQSPGPRAGERMAPGAPLP</sequence>
<dbReference type="AlphaFoldDB" id="A0A6C1AYQ5"/>
<dbReference type="RefSeq" id="WP_173763654.1">
    <property type="nucleotide sequence ID" value="NZ_CP048836.1"/>
</dbReference>
<dbReference type="EMBL" id="CP048836">
    <property type="protein sequence ID" value="QID16486.1"/>
    <property type="molecule type" value="Genomic_DNA"/>
</dbReference>
<accession>A0A6C1AYQ5</accession>
<protein>
    <recommendedName>
        <fullName evidence="3">Pyridoxamine 5'-phosphate oxidase putative domain-containing protein</fullName>
    </recommendedName>
</protein>
<evidence type="ECO:0008006" key="3">
    <source>
        <dbReference type="Google" id="ProtNLM"/>
    </source>
</evidence>
<reference evidence="1 2" key="1">
    <citation type="submission" date="2020-02" db="EMBL/GenBank/DDBJ databases">
        <title>Nitrogenibacter mangrovi gen. nov., sp. nov. isolated from mangrove sediment, a denitrifying betaproteobacterium.</title>
        <authorList>
            <person name="Liao H."/>
            <person name="Tian Y."/>
        </authorList>
    </citation>
    <scope>NUCLEOTIDE SEQUENCE [LARGE SCALE GENOMIC DNA]</scope>
    <source>
        <strain evidence="1 2">M9-3-2</strain>
    </source>
</reference>
<proteinExistence type="predicted"/>
<organism evidence="1 2">
    <name type="scientific">Nitrogeniibacter mangrovi</name>
    <dbReference type="NCBI Taxonomy" id="2016596"/>
    <lineage>
        <taxon>Bacteria</taxon>
        <taxon>Pseudomonadati</taxon>
        <taxon>Pseudomonadota</taxon>
        <taxon>Betaproteobacteria</taxon>
        <taxon>Rhodocyclales</taxon>
        <taxon>Zoogloeaceae</taxon>
        <taxon>Nitrogeniibacter</taxon>
    </lineage>
</organism>
<evidence type="ECO:0000313" key="2">
    <source>
        <dbReference type="Proteomes" id="UP000501991"/>
    </source>
</evidence>
<dbReference type="Proteomes" id="UP000501991">
    <property type="component" value="Chromosome"/>
</dbReference>
<gene>
    <name evidence="1" type="ORF">G3580_01905</name>
</gene>
<evidence type="ECO:0000313" key="1">
    <source>
        <dbReference type="EMBL" id="QID16486.1"/>
    </source>
</evidence>
<keyword evidence="2" id="KW-1185">Reference proteome</keyword>
<name>A0A6C1AYQ5_9RHOO</name>